<proteinExistence type="predicted"/>
<keyword evidence="4" id="KW-0143">Chaperone</keyword>
<reference evidence="8 9" key="1">
    <citation type="journal article" date="2018" name="Mol. Biol. Evol.">
        <title>Broad Genomic Sampling Reveals a Smut Pathogenic Ancestry of the Fungal Clade Ustilaginomycotina.</title>
        <authorList>
            <person name="Kijpornyongpan T."/>
            <person name="Mondo S.J."/>
            <person name="Barry K."/>
            <person name="Sandor L."/>
            <person name="Lee J."/>
            <person name="Lipzen A."/>
            <person name="Pangilinan J."/>
            <person name="LaButti K."/>
            <person name="Hainaut M."/>
            <person name="Henrissat B."/>
            <person name="Grigoriev I.V."/>
            <person name="Spatafora J.W."/>
            <person name="Aime M.C."/>
        </authorList>
    </citation>
    <scope>NUCLEOTIDE SEQUENCE [LARGE SCALE GENOMIC DNA]</scope>
    <source>
        <strain evidence="8 9">MCA 3882</strain>
    </source>
</reference>
<dbReference type="InterPro" id="IPR001623">
    <property type="entry name" value="DnaJ_domain"/>
</dbReference>
<feature type="compositionally biased region" description="Basic and acidic residues" evidence="6">
    <location>
        <begin position="74"/>
        <end position="160"/>
    </location>
</feature>
<feature type="region of interest" description="Disordered" evidence="6">
    <location>
        <begin position="278"/>
        <end position="390"/>
    </location>
</feature>
<evidence type="ECO:0000313" key="8">
    <source>
        <dbReference type="EMBL" id="PWN37980.1"/>
    </source>
</evidence>
<dbReference type="PANTHER" id="PTHR44313">
    <property type="entry name" value="DNAJ HOMOLOG SUBFAMILY C MEMBER 17"/>
    <property type="match status" value="1"/>
</dbReference>
<dbReference type="PRINTS" id="PR00625">
    <property type="entry name" value="JDOMAIN"/>
</dbReference>
<dbReference type="PANTHER" id="PTHR44313:SF1">
    <property type="entry name" value="DNAJ HOMOLOG SUBFAMILY C MEMBER 17"/>
    <property type="match status" value="1"/>
</dbReference>
<keyword evidence="5" id="KW-0539">Nucleus</keyword>
<dbReference type="RefSeq" id="XP_025358282.1">
    <property type="nucleotide sequence ID" value="XM_025498374.1"/>
</dbReference>
<evidence type="ECO:0000256" key="5">
    <source>
        <dbReference type="ARBA" id="ARBA00023242"/>
    </source>
</evidence>
<dbReference type="GO" id="GO:0005737">
    <property type="term" value="C:cytoplasm"/>
    <property type="evidence" value="ECO:0007669"/>
    <property type="project" value="UniProtKB-SubCell"/>
</dbReference>
<protein>
    <submittedName>
        <fullName evidence="8">DnaJ-domain-containing protein</fullName>
    </submittedName>
</protein>
<feature type="region of interest" description="Disordered" evidence="6">
    <location>
        <begin position="74"/>
        <end position="175"/>
    </location>
</feature>
<dbReference type="GeneID" id="37020155"/>
<evidence type="ECO:0000313" key="9">
    <source>
        <dbReference type="Proteomes" id="UP000245771"/>
    </source>
</evidence>
<sequence>MAIKDEVDYFAVMGLKPSASEAEIRRAHKKLSLALHPDKNRHMDPAIAAARFSEMQLAYEILMDPSARIAAAERNKAETARKERQGAYEGKRKAMAEELEKRETEEHEKRMKTMNDERRRRETLERLREEGKQLREKHERKKNAETSKKEQEEQERDNHPINRTTESPEPELGPLDLTVRLKFPSDLYGKLRGSIQSDKSSETLKTPLAKGLVARFGKLEALVFRPMKEGKRESSALATFKTLDAAFASVKAGSQFKAGGAGAAEVLEDVWIEWAASKKGGKSEENGSSTSHPGEPARIAWLRKHGKLSEGDENARHTKADAPNKASEENILTRMRASSSNNGNGQNSSNGSHSSASRQRSSINESDILQRMRDAEKKRQEEAILQADAE</sequence>
<dbReference type="Pfam" id="PF00226">
    <property type="entry name" value="DnaJ"/>
    <property type="match status" value="1"/>
</dbReference>
<dbReference type="OrthoDB" id="376357at2759"/>
<gene>
    <name evidence="8" type="ORF">FA14DRAFT_159765</name>
</gene>
<dbReference type="AlphaFoldDB" id="A0A316VKD4"/>
<dbReference type="FunCoup" id="A0A316VKD4">
    <property type="interactions" value="349"/>
</dbReference>
<feature type="compositionally biased region" description="Basic and acidic residues" evidence="6">
    <location>
        <begin position="368"/>
        <end position="382"/>
    </location>
</feature>
<dbReference type="InterPro" id="IPR036869">
    <property type="entry name" value="J_dom_sf"/>
</dbReference>
<evidence type="ECO:0000256" key="3">
    <source>
        <dbReference type="ARBA" id="ARBA00022490"/>
    </source>
</evidence>
<dbReference type="Gene3D" id="1.10.287.110">
    <property type="entry name" value="DnaJ domain"/>
    <property type="match status" value="1"/>
</dbReference>
<comment type="subcellular location">
    <subcellularLocation>
        <location evidence="2">Cytoplasm</location>
    </subcellularLocation>
    <subcellularLocation>
        <location evidence="1">Nucleus</location>
    </subcellularLocation>
</comment>
<keyword evidence="9" id="KW-1185">Reference proteome</keyword>
<dbReference type="PROSITE" id="PS50076">
    <property type="entry name" value="DNAJ_2"/>
    <property type="match status" value="1"/>
</dbReference>
<accession>A0A316VKD4</accession>
<dbReference type="GO" id="GO:0005681">
    <property type="term" value="C:spliceosomal complex"/>
    <property type="evidence" value="ECO:0007669"/>
    <property type="project" value="TreeGrafter"/>
</dbReference>
<evidence type="ECO:0000256" key="1">
    <source>
        <dbReference type="ARBA" id="ARBA00004123"/>
    </source>
</evidence>
<dbReference type="STRING" id="1280837.A0A316VKD4"/>
<dbReference type="GO" id="GO:0000390">
    <property type="term" value="P:spliceosomal complex disassembly"/>
    <property type="evidence" value="ECO:0007669"/>
    <property type="project" value="TreeGrafter"/>
</dbReference>
<dbReference type="EMBL" id="KZ819602">
    <property type="protein sequence ID" value="PWN37980.1"/>
    <property type="molecule type" value="Genomic_DNA"/>
</dbReference>
<evidence type="ECO:0000256" key="6">
    <source>
        <dbReference type="SAM" id="MobiDB-lite"/>
    </source>
</evidence>
<dbReference type="InterPro" id="IPR052094">
    <property type="entry name" value="Pre-mRNA-splicing_ERAD"/>
</dbReference>
<dbReference type="Proteomes" id="UP000245771">
    <property type="component" value="Unassembled WGS sequence"/>
</dbReference>
<organism evidence="8 9">
    <name type="scientific">Meira miltonrushii</name>
    <dbReference type="NCBI Taxonomy" id="1280837"/>
    <lineage>
        <taxon>Eukaryota</taxon>
        <taxon>Fungi</taxon>
        <taxon>Dikarya</taxon>
        <taxon>Basidiomycota</taxon>
        <taxon>Ustilaginomycotina</taxon>
        <taxon>Exobasidiomycetes</taxon>
        <taxon>Exobasidiales</taxon>
        <taxon>Brachybasidiaceae</taxon>
        <taxon>Meira</taxon>
    </lineage>
</organism>
<dbReference type="InParanoid" id="A0A316VKD4"/>
<keyword evidence="3" id="KW-0963">Cytoplasm</keyword>
<dbReference type="SMART" id="SM00271">
    <property type="entry name" value="DnaJ"/>
    <property type="match status" value="1"/>
</dbReference>
<feature type="compositionally biased region" description="Low complexity" evidence="6">
    <location>
        <begin position="336"/>
        <end position="362"/>
    </location>
</feature>
<feature type="domain" description="J" evidence="7">
    <location>
        <begin position="8"/>
        <end position="67"/>
    </location>
</feature>
<dbReference type="SUPFAM" id="SSF46565">
    <property type="entry name" value="Chaperone J-domain"/>
    <property type="match status" value="1"/>
</dbReference>
<dbReference type="CDD" id="cd06257">
    <property type="entry name" value="DnaJ"/>
    <property type="match status" value="1"/>
</dbReference>
<evidence type="ECO:0000256" key="4">
    <source>
        <dbReference type="ARBA" id="ARBA00023186"/>
    </source>
</evidence>
<evidence type="ECO:0000259" key="7">
    <source>
        <dbReference type="PROSITE" id="PS50076"/>
    </source>
</evidence>
<feature type="compositionally biased region" description="Basic and acidic residues" evidence="6">
    <location>
        <begin position="307"/>
        <end position="328"/>
    </location>
</feature>
<evidence type="ECO:0000256" key="2">
    <source>
        <dbReference type="ARBA" id="ARBA00004496"/>
    </source>
</evidence>
<name>A0A316VKD4_9BASI</name>